<dbReference type="EMBL" id="MU007016">
    <property type="protein sequence ID" value="KAF2434384.1"/>
    <property type="molecule type" value="Genomic_DNA"/>
</dbReference>
<sequence length="82" mass="9863">MAQPDRTIYDTVTNQADLLEKLYKHSREIAISLRRLDQTVNAIIQAWQHRQSDGEAINDRHIAAYEEFSEKMEEMRGWMRRW</sequence>
<evidence type="ECO:0000313" key="1">
    <source>
        <dbReference type="EMBL" id="KAF2434384.1"/>
    </source>
</evidence>
<dbReference type="AlphaFoldDB" id="A0A9P4P0B9"/>
<keyword evidence="2" id="KW-1185">Reference proteome</keyword>
<accession>A0A9P4P0B9</accession>
<organism evidence="1 2">
    <name type="scientific">Tothia fuscella</name>
    <dbReference type="NCBI Taxonomy" id="1048955"/>
    <lineage>
        <taxon>Eukaryota</taxon>
        <taxon>Fungi</taxon>
        <taxon>Dikarya</taxon>
        <taxon>Ascomycota</taxon>
        <taxon>Pezizomycotina</taxon>
        <taxon>Dothideomycetes</taxon>
        <taxon>Pleosporomycetidae</taxon>
        <taxon>Venturiales</taxon>
        <taxon>Cylindrosympodiaceae</taxon>
        <taxon>Tothia</taxon>
    </lineage>
</organism>
<protein>
    <submittedName>
        <fullName evidence="1">Uncharacterized protein</fullName>
    </submittedName>
</protein>
<name>A0A9P4P0B9_9PEZI</name>
<proteinExistence type="predicted"/>
<comment type="caution">
    <text evidence="1">The sequence shown here is derived from an EMBL/GenBank/DDBJ whole genome shotgun (WGS) entry which is preliminary data.</text>
</comment>
<reference evidence="1" key="1">
    <citation type="journal article" date="2020" name="Stud. Mycol.">
        <title>101 Dothideomycetes genomes: a test case for predicting lifestyles and emergence of pathogens.</title>
        <authorList>
            <person name="Haridas S."/>
            <person name="Albert R."/>
            <person name="Binder M."/>
            <person name="Bloem J."/>
            <person name="Labutti K."/>
            <person name="Salamov A."/>
            <person name="Andreopoulos B."/>
            <person name="Baker S."/>
            <person name="Barry K."/>
            <person name="Bills G."/>
            <person name="Bluhm B."/>
            <person name="Cannon C."/>
            <person name="Castanera R."/>
            <person name="Culley D."/>
            <person name="Daum C."/>
            <person name="Ezra D."/>
            <person name="Gonzalez J."/>
            <person name="Henrissat B."/>
            <person name="Kuo A."/>
            <person name="Liang C."/>
            <person name="Lipzen A."/>
            <person name="Lutzoni F."/>
            <person name="Magnuson J."/>
            <person name="Mondo S."/>
            <person name="Nolan M."/>
            <person name="Ohm R."/>
            <person name="Pangilinan J."/>
            <person name="Park H.-J."/>
            <person name="Ramirez L."/>
            <person name="Alfaro M."/>
            <person name="Sun H."/>
            <person name="Tritt A."/>
            <person name="Yoshinaga Y."/>
            <person name="Zwiers L.-H."/>
            <person name="Turgeon B."/>
            <person name="Goodwin S."/>
            <person name="Spatafora J."/>
            <person name="Crous P."/>
            <person name="Grigoriev I."/>
        </authorList>
    </citation>
    <scope>NUCLEOTIDE SEQUENCE</scope>
    <source>
        <strain evidence="1">CBS 130266</strain>
    </source>
</reference>
<dbReference type="Proteomes" id="UP000800235">
    <property type="component" value="Unassembled WGS sequence"/>
</dbReference>
<evidence type="ECO:0000313" key="2">
    <source>
        <dbReference type="Proteomes" id="UP000800235"/>
    </source>
</evidence>
<gene>
    <name evidence="1" type="ORF">EJ08DRAFT_693425</name>
</gene>